<dbReference type="AlphaFoldDB" id="A0A1H1TUP1"/>
<dbReference type="Pfam" id="PF00583">
    <property type="entry name" value="Acetyltransf_1"/>
    <property type="match status" value="1"/>
</dbReference>
<dbReference type="InterPro" id="IPR000182">
    <property type="entry name" value="GNAT_dom"/>
</dbReference>
<evidence type="ECO:0000259" key="1">
    <source>
        <dbReference type="PROSITE" id="PS51186"/>
    </source>
</evidence>
<keyword evidence="2" id="KW-0808">Transferase</keyword>
<organism evidence="2 3">
    <name type="scientific">Actinopolymorpha singaporensis</name>
    <dbReference type="NCBI Taxonomy" id="117157"/>
    <lineage>
        <taxon>Bacteria</taxon>
        <taxon>Bacillati</taxon>
        <taxon>Actinomycetota</taxon>
        <taxon>Actinomycetes</taxon>
        <taxon>Propionibacteriales</taxon>
        <taxon>Actinopolymorphaceae</taxon>
        <taxon>Actinopolymorpha</taxon>
    </lineage>
</organism>
<dbReference type="EMBL" id="LT629732">
    <property type="protein sequence ID" value="SDS63329.1"/>
    <property type="molecule type" value="Genomic_DNA"/>
</dbReference>
<dbReference type="SUPFAM" id="SSF55729">
    <property type="entry name" value="Acyl-CoA N-acyltransferases (Nat)"/>
    <property type="match status" value="1"/>
</dbReference>
<gene>
    <name evidence="2" type="ORF">SAMN04489717_3327</name>
</gene>
<proteinExistence type="predicted"/>
<dbReference type="Proteomes" id="UP000198983">
    <property type="component" value="Chromosome I"/>
</dbReference>
<sequence length="263" mass="29622">MAPKTPSPSKPVGFTTRELSVRTLADFERFFSQVHGCACVVYYFGRHLPPVANTAGERAEILGAPDRARRHFPHRELMRTREQSAVSDLVRRGRADGILVYAAGDPVGWCQFARVEGPPTNTGDLAPLWRINCFTTRMDYRRQGVATTALKSAVAAIRKRGGGWVEARPMAFPHYDPTLPKLRRTYGWRSPEAADYIRDNWPSKEIPGIGRVNACQVTNKTMGHMGTMSMFEKLGFAVVGLDEERSSNDPRYPWHFVLMRLKV</sequence>
<dbReference type="InterPro" id="IPR016181">
    <property type="entry name" value="Acyl_CoA_acyltransferase"/>
</dbReference>
<dbReference type="OrthoDB" id="3239945at2"/>
<keyword evidence="3" id="KW-1185">Reference proteome</keyword>
<evidence type="ECO:0000313" key="2">
    <source>
        <dbReference type="EMBL" id="SDS63329.1"/>
    </source>
</evidence>
<dbReference type="STRING" id="117157.SAMN04489717_3327"/>
<evidence type="ECO:0000313" key="3">
    <source>
        <dbReference type="Proteomes" id="UP000198983"/>
    </source>
</evidence>
<dbReference type="CDD" id="cd04301">
    <property type="entry name" value="NAT_SF"/>
    <property type="match status" value="1"/>
</dbReference>
<accession>A0A1H1TUP1</accession>
<name>A0A1H1TUP1_9ACTN</name>
<protein>
    <submittedName>
        <fullName evidence="2">Acetyltransferase (GNAT) family protein</fullName>
    </submittedName>
</protein>
<dbReference type="PROSITE" id="PS51186">
    <property type="entry name" value="GNAT"/>
    <property type="match status" value="1"/>
</dbReference>
<feature type="domain" description="N-acetyltransferase" evidence="1">
    <location>
        <begin position="57"/>
        <end position="263"/>
    </location>
</feature>
<dbReference type="Gene3D" id="3.40.630.30">
    <property type="match status" value="1"/>
</dbReference>
<reference evidence="2 3" key="1">
    <citation type="submission" date="2016-10" db="EMBL/GenBank/DDBJ databases">
        <authorList>
            <person name="de Groot N.N."/>
        </authorList>
    </citation>
    <scope>NUCLEOTIDE SEQUENCE [LARGE SCALE GENOMIC DNA]</scope>
    <source>
        <strain evidence="2 3">DSM 22024</strain>
    </source>
</reference>
<dbReference type="RefSeq" id="WP_092654565.1">
    <property type="nucleotide sequence ID" value="NZ_LT629732.1"/>
</dbReference>
<dbReference type="GO" id="GO:0016747">
    <property type="term" value="F:acyltransferase activity, transferring groups other than amino-acyl groups"/>
    <property type="evidence" value="ECO:0007669"/>
    <property type="project" value="InterPro"/>
</dbReference>